<evidence type="ECO:0000259" key="3">
    <source>
        <dbReference type="PROSITE" id="PS50041"/>
    </source>
</evidence>
<evidence type="ECO:0000313" key="4">
    <source>
        <dbReference type="Proteomes" id="UP000887565"/>
    </source>
</evidence>
<keyword evidence="4" id="KW-1185">Reference proteome</keyword>
<protein>
    <submittedName>
        <fullName evidence="5">C-type lectin domain-containing protein</fullName>
    </submittedName>
</protein>
<proteinExistence type="predicted"/>
<keyword evidence="1" id="KW-1015">Disulfide bond</keyword>
<organism evidence="4 5">
    <name type="scientific">Romanomermis culicivorax</name>
    <name type="common">Nematode worm</name>
    <dbReference type="NCBI Taxonomy" id="13658"/>
    <lineage>
        <taxon>Eukaryota</taxon>
        <taxon>Metazoa</taxon>
        <taxon>Ecdysozoa</taxon>
        <taxon>Nematoda</taxon>
        <taxon>Enoplea</taxon>
        <taxon>Dorylaimia</taxon>
        <taxon>Mermithida</taxon>
        <taxon>Mermithoidea</taxon>
        <taxon>Mermithidae</taxon>
        <taxon>Romanomermis</taxon>
    </lineage>
</organism>
<evidence type="ECO:0000256" key="2">
    <source>
        <dbReference type="SAM" id="SignalP"/>
    </source>
</evidence>
<dbReference type="Gene3D" id="3.10.100.10">
    <property type="entry name" value="Mannose-Binding Protein A, subunit A"/>
    <property type="match status" value="1"/>
</dbReference>
<feature type="chain" id="PRO_5037171645" evidence="2">
    <location>
        <begin position="25"/>
        <end position="281"/>
    </location>
</feature>
<dbReference type="InterPro" id="IPR016186">
    <property type="entry name" value="C-type_lectin-like/link_sf"/>
</dbReference>
<feature type="domain" description="C-type lectin" evidence="3">
    <location>
        <begin position="146"/>
        <end position="270"/>
    </location>
</feature>
<reference evidence="5" key="1">
    <citation type="submission" date="2022-11" db="UniProtKB">
        <authorList>
            <consortium name="WormBaseParasite"/>
        </authorList>
    </citation>
    <scope>IDENTIFICATION</scope>
</reference>
<dbReference type="AlphaFoldDB" id="A0A915KEG5"/>
<dbReference type="PROSITE" id="PS50041">
    <property type="entry name" value="C_TYPE_LECTIN_2"/>
    <property type="match status" value="1"/>
</dbReference>
<dbReference type="InterPro" id="IPR001304">
    <property type="entry name" value="C-type_lectin-like"/>
</dbReference>
<evidence type="ECO:0000256" key="1">
    <source>
        <dbReference type="ARBA" id="ARBA00023157"/>
    </source>
</evidence>
<feature type="signal peptide" evidence="2">
    <location>
        <begin position="1"/>
        <end position="24"/>
    </location>
</feature>
<keyword evidence="2" id="KW-0732">Signal</keyword>
<dbReference type="PROSITE" id="PS00615">
    <property type="entry name" value="C_TYPE_LECTIN_1"/>
    <property type="match status" value="1"/>
</dbReference>
<accession>A0A915KEG5</accession>
<dbReference type="SUPFAM" id="SSF56436">
    <property type="entry name" value="C-type lectin-like"/>
    <property type="match status" value="1"/>
</dbReference>
<dbReference type="CDD" id="cd00037">
    <property type="entry name" value="CLECT"/>
    <property type="match status" value="1"/>
</dbReference>
<evidence type="ECO:0000313" key="5">
    <source>
        <dbReference type="WBParaSite" id="nRc.2.0.1.t36329-RA"/>
    </source>
</evidence>
<dbReference type="InterPro" id="IPR016187">
    <property type="entry name" value="CTDL_fold"/>
</dbReference>
<dbReference type="Proteomes" id="UP000887565">
    <property type="component" value="Unplaced"/>
</dbReference>
<sequence length="281" mass="31131">MLRCSEILFFLAYTILTEIPESRCACPATWIAGPSSKFPGCFKAWNGTGGRTGGDIDNQKSSYYWYRSIGLQRTYVAFDTNLWNGGVLDGRGSGSYLPACVSFTSKTAAMDDGCLVANTLVCHIYDTTAIAAAIPVNNNGAETAVINGVSYYYFHFNRLFASVPEAAAACRTIHPDATLFANPISAYISVLQYIIILQPSKPLYLNWDVPLNVYRDGLNKSFSSRNVSIKYSNWFPGYPDYNDTSKKCVTANPIDDYMWRNVPCDNRTLFAICQLVCTNQS</sequence>
<name>A0A915KEG5_ROMCU</name>
<dbReference type="WBParaSite" id="nRc.2.0.1.t36329-RA">
    <property type="protein sequence ID" value="nRc.2.0.1.t36329-RA"/>
    <property type="gene ID" value="nRc.2.0.1.g36329"/>
</dbReference>
<dbReference type="InterPro" id="IPR018378">
    <property type="entry name" value="C-type_lectin_CS"/>
</dbReference>